<gene>
    <name evidence="1" type="ORF">BDN72DRAFT_896133</name>
</gene>
<reference evidence="1 2" key="1">
    <citation type="journal article" date="2019" name="Nat. Ecol. Evol.">
        <title>Megaphylogeny resolves global patterns of mushroom evolution.</title>
        <authorList>
            <person name="Varga T."/>
            <person name="Krizsan K."/>
            <person name="Foldi C."/>
            <person name="Dima B."/>
            <person name="Sanchez-Garcia M."/>
            <person name="Sanchez-Ramirez S."/>
            <person name="Szollosi G.J."/>
            <person name="Szarkandi J.G."/>
            <person name="Papp V."/>
            <person name="Albert L."/>
            <person name="Andreopoulos W."/>
            <person name="Angelini C."/>
            <person name="Antonin V."/>
            <person name="Barry K.W."/>
            <person name="Bougher N.L."/>
            <person name="Buchanan P."/>
            <person name="Buyck B."/>
            <person name="Bense V."/>
            <person name="Catcheside P."/>
            <person name="Chovatia M."/>
            <person name="Cooper J."/>
            <person name="Damon W."/>
            <person name="Desjardin D."/>
            <person name="Finy P."/>
            <person name="Geml J."/>
            <person name="Haridas S."/>
            <person name="Hughes K."/>
            <person name="Justo A."/>
            <person name="Karasinski D."/>
            <person name="Kautmanova I."/>
            <person name="Kiss B."/>
            <person name="Kocsube S."/>
            <person name="Kotiranta H."/>
            <person name="LaButti K.M."/>
            <person name="Lechner B.E."/>
            <person name="Liimatainen K."/>
            <person name="Lipzen A."/>
            <person name="Lukacs Z."/>
            <person name="Mihaltcheva S."/>
            <person name="Morgado L.N."/>
            <person name="Niskanen T."/>
            <person name="Noordeloos M.E."/>
            <person name="Ohm R.A."/>
            <person name="Ortiz-Santana B."/>
            <person name="Ovrebo C."/>
            <person name="Racz N."/>
            <person name="Riley R."/>
            <person name="Savchenko A."/>
            <person name="Shiryaev A."/>
            <person name="Soop K."/>
            <person name="Spirin V."/>
            <person name="Szebenyi C."/>
            <person name="Tomsovsky M."/>
            <person name="Tulloss R.E."/>
            <person name="Uehling J."/>
            <person name="Grigoriev I.V."/>
            <person name="Vagvolgyi C."/>
            <person name="Papp T."/>
            <person name="Martin F.M."/>
            <person name="Miettinen O."/>
            <person name="Hibbett D.S."/>
            <person name="Nagy L.G."/>
        </authorList>
    </citation>
    <scope>NUCLEOTIDE SEQUENCE [LARGE SCALE GENOMIC DNA]</scope>
    <source>
        <strain evidence="1 2">NL-1719</strain>
    </source>
</reference>
<evidence type="ECO:0000313" key="2">
    <source>
        <dbReference type="Proteomes" id="UP000308600"/>
    </source>
</evidence>
<name>A0ACD3AYN0_9AGAR</name>
<keyword evidence="2" id="KW-1185">Reference proteome</keyword>
<proteinExistence type="predicted"/>
<dbReference type="EMBL" id="ML208307">
    <property type="protein sequence ID" value="TFK70794.1"/>
    <property type="molecule type" value="Genomic_DNA"/>
</dbReference>
<protein>
    <submittedName>
        <fullName evidence="1">Uncharacterized protein</fullName>
    </submittedName>
</protein>
<evidence type="ECO:0000313" key="1">
    <source>
        <dbReference type="EMBL" id="TFK70794.1"/>
    </source>
</evidence>
<accession>A0ACD3AYN0</accession>
<sequence length="1330" mass="150249">MSWRSTTSFISALSIKIKGESHRSRSRGNILSSLDLVLSGRGLARHFLGKGGFYAKLVVDGKEYRTEASATATWSKEFTVSAQPTYLRRCCILTQRSFYRNFRAQSTIRLEAVCKHQHIRHDHVIGSVGVDVLETISNHAGRIEVPLSQPGTTKAVGFIEYTIELAQNTGIETRAPASLSWSTLTSSDVIRRVIFEDGKKGLVPPKWATVLSSLDGLVKATQDAADLHGSAKIAVGAVCIAIKLIIQQVERDERVEGLVATMSNVYDHIQDTNFEKIKAFERTLQRLVKVTSDCAYFIADYSQKAFVYRVFEGAIINVDGVITDFEKKFNQLRIDFLMGSTLQSTHTTLLVLDKVRNIDITLHVQTLPTIENATWRRIPKKFTRKQEEIFDALTLWAQNPKDRLVSIFIGESSEEASLVAHKLCERFFDKARLGSGVSFPDKTGNSCKFLISTIAKELAALHRTFAELITDILAKSPSLPTNSAHFDRQFEDLLLQPLQSLTVVGPVLIVIDGLDRCSDLWNFLEILGHSQTLESLPRNVKFLLTTGPSPEFVNPFIHSAGLFLRLWHTDEEVKTHIIMNSFWRHISNLHQGQQLLDNLDDLAKKMNLVTCYSWLDNFSLQCPENAPPLISLLCEITQPLHPIQNPIALLEPVLAQAREHVPCKLMVCFESYMCFVAILSSRWNQPFDILFGYLKSVVDPAILSWVEEFSEIHQQEGIPQDITTLLQSPADHCRALPYLVLKYLNTALKPNLCCVEFPKFNTDIMDLDFQLSSHVPTTLCKLSQCWAEQVLSHLQASHENHQIVLLELLVFLSRNLLSWIELLSLLGCLDNALKQLQVLLPVLSQMKAAGIKLEDVDFMQHMVSDAIDFIIFFWTPIQDGGLFVHHLIFFTPSNTILHQTYVPEEVVKSGLDMCWSYKFHIPDNHYGLYTMANSPTIASLDEGEPNDAIKFWSLVTGKHSHTFLLPHRLHYLSHFLASPSQNHFSYLYIEQVFIFKPEQSANFEEVKLADRAQSICYTPDGTLLLIRTRDFHLVSRDLRTSDTHIHHNFFASGTSWAYSHLLPPMAVSPDCKELAVWAGRNPTNTIEIYNINSATLIRALEHTGQAKDSDVTQIVWSKDQHYMVVAMKPYGLDPQPCYLWSTAQGTSSIWIQELDSLDSAGFTEDSKSIILASRKKIQLVDCSTLQTTYVIPLVGYVIGYSTPQICGYQGLVLVTLCGEQGVICFAPKAEKPSNDKGGASVPLSPTYKQNIFQNAVKHELQMDKLKLTDDGWLCMGDMKLTWIPLPFRELKKHHHNKDEIIISNSFPEWYQDGVTKYLVLDCKAVEKYFL</sequence>
<organism evidence="1 2">
    <name type="scientific">Pluteus cervinus</name>
    <dbReference type="NCBI Taxonomy" id="181527"/>
    <lineage>
        <taxon>Eukaryota</taxon>
        <taxon>Fungi</taxon>
        <taxon>Dikarya</taxon>
        <taxon>Basidiomycota</taxon>
        <taxon>Agaricomycotina</taxon>
        <taxon>Agaricomycetes</taxon>
        <taxon>Agaricomycetidae</taxon>
        <taxon>Agaricales</taxon>
        <taxon>Pluteineae</taxon>
        <taxon>Pluteaceae</taxon>
        <taxon>Pluteus</taxon>
    </lineage>
</organism>
<dbReference type="Proteomes" id="UP000308600">
    <property type="component" value="Unassembled WGS sequence"/>
</dbReference>